<comment type="caution">
    <text evidence="1">The sequence shown here is derived from an EMBL/GenBank/DDBJ whole genome shotgun (WGS) entry which is preliminary data.</text>
</comment>
<dbReference type="InterPro" id="IPR047708">
    <property type="entry name" value="CD1871A-like"/>
</dbReference>
<protein>
    <recommendedName>
        <fullName evidence="3">Thioredoxin</fullName>
    </recommendedName>
</protein>
<organism evidence="1 2">
    <name type="scientific">Anaeroglobus geminatus F0357</name>
    <dbReference type="NCBI Taxonomy" id="861450"/>
    <lineage>
        <taxon>Bacteria</taxon>
        <taxon>Bacillati</taxon>
        <taxon>Bacillota</taxon>
        <taxon>Negativicutes</taxon>
        <taxon>Veillonellales</taxon>
        <taxon>Veillonellaceae</taxon>
        <taxon>Anaeroglobus</taxon>
    </lineage>
</organism>
<dbReference type="EMBL" id="AGCJ01000007">
    <property type="protein sequence ID" value="EHM43517.1"/>
    <property type="molecule type" value="Genomic_DNA"/>
</dbReference>
<keyword evidence="2" id="KW-1185">Reference proteome</keyword>
<dbReference type="NCBIfam" id="NF040920">
    <property type="entry name" value="CD1871A_fam"/>
    <property type="match status" value="1"/>
</dbReference>
<dbReference type="Proteomes" id="UP000005481">
    <property type="component" value="Unassembled WGS sequence"/>
</dbReference>
<dbReference type="RefSeq" id="WP_006789149.1">
    <property type="nucleotide sequence ID" value="NZ_JH417566.1"/>
</dbReference>
<gene>
    <name evidence="1" type="ORF">HMPREF0080_00166</name>
</gene>
<accession>G9YEV6</accession>
<dbReference type="HOGENOM" id="CLU_209121_2_1_9"/>
<reference evidence="1 2" key="1">
    <citation type="submission" date="2011-08" db="EMBL/GenBank/DDBJ databases">
        <authorList>
            <person name="Weinstock G."/>
            <person name="Sodergren E."/>
            <person name="Clifton S."/>
            <person name="Fulton L."/>
            <person name="Fulton B."/>
            <person name="Courtney L."/>
            <person name="Fronick C."/>
            <person name="Harrison M."/>
            <person name="Strong C."/>
            <person name="Farmer C."/>
            <person name="Delahaunty K."/>
            <person name="Markovic C."/>
            <person name="Hall O."/>
            <person name="Minx P."/>
            <person name="Tomlinson C."/>
            <person name="Mitreva M."/>
            <person name="Hou S."/>
            <person name="Chen J."/>
            <person name="Wollam A."/>
            <person name="Pepin K.H."/>
            <person name="Johnson M."/>
            <person name="Bhonagiri V."/>
            <person name="Zhang X."/>
            <person name="Suruliraj S."/>
            <person name="Warren W."/>
            <person name="Chinwalla A."/>
            <person name="Mardis E.R."/>
            <person name="Wilson R.K."/>
        </authorList>
    </citation>
    <scope>NUCLEOTIDE SEQUENCE [LARGE SCALE GENOMIC DNA]</scope>
    <source>
        <strain evidence="1 2">F0357</strain>
    </source>
</reference>
<dbReference type="AlphaFoldDB" id="G9YEV6"/>
<evidence type="ECO:0000313" key="1">
    <source>
        <dbReference type="EMBL" id="EHM43517.1"/>
    </source>
</evidence>
<dbReference type="STRING" id="861450.HMPREF0080_00166"/>
<evidence type="ECO:0000313" key="2">
    <source>
        <dbReference type="Proteomes" id="UP000005481"/>
    </source>
</evidence>
<proteinExistence type="predicted"/>
<evidence type="ECO:0008006" key="3">
    <source>
        <dbReference type="Google" id="ProtNLM"/>
    </source>
</evidence>
<sequence>MSKQRIALLLLAVALLTIGLAREEEWAVFQKGAILCLECIGLG</sequence>
<name>G9YEV6_9FIRM</name>